<accession>A0A9Q1HR59</accession>
<keyword evidence="4" id="KW-1185">Reference proteome</keyword>
<feature type="region of interest" description="Disordered" evidence="1">
    <location>
        <begin position="56"/>
        <end position="87"/>
    </location>
</feature>
<feature type="compositionally biased region" description="Basic and acidic residues" evidence="1">
    <location>
        <begin position="58"/>
        <end position="72"/>
    </location>
</feature>
<dbReference type="AlphaFoldDB" id="A0A9Q1HR59"/>
<keyword evidence="2" id="KW-0472">Membrane</keyword>
<dbReference type="OrthoDB" id="8950373at2759"/>
<protein>
    <submittedName>
        <fullName evidence="3">Uncharacterized protein</fullName>
    </submittedName>
</protein>
<proteinExistence type="predicted"/>
<keyword evidence="2" id="KW-0812">Transmembrane</keyword>
<evidence type="ECO:0000256" key="1">
    <source>
        <dbReference type="SAM" id="MobiDB-lite"/>
    </source>
</evidence>
<name>A0A9Q1HR59_CONCO</name>
<comment type="caution">
    <text evidence="3">The sequence shown here is derived from an EMBL/GenBank/DDBJ whole genome shotgun (WGS) entry which is preliminary data.</text>
</comment>
<evidence type="ECO:0000313" key="4">
    <source>
        <dbReference type="Proteomes" id="UP001152803"/>
    </source>
</evidence>
<organism evidence="3 4">
    <name type="scientific">Conger conger</name>
    <name type="common">Conger eel</name>
    <name type="synonym">Muraena conger</name>
    <dbReference type="NCBI Taxonomy" id="82655"/>
    <lineage>
        <taxon>Eukaryota</taxon>
        <taxon>Metazoa</taxon>
        <taxon>Chordata</taxon>
        <taxon>Craniata</taxon>
        <taxon>Vertebrata</taxon>
        <taxon>Euteleostomi</taxon>
        <taxon>Actinopterygii</taxon>
        <taxon>Neopterygii</taxon>
        <taxon>Teleostei</taxon>
        <taxon>Anguilliformes</taxon>
        <taxon>Congridae</taxon>
        <taxon>Conger</taxon>
    </lineage>
</organism>
<gene>
    <name evidence="3" type="ORF">COCON_G00199930</name>
</gene>
<feature type="transmembrane region" description="Helical" evidence="2">
    <location>
        <begin position="30"/>
        <end position="49"/>
    </location>
</feature>
<evidence type="ECO:0000313" key="3">
    <source>
        <dbReference type="EMBL" id="KAJ8256129.1"/>
    </source>
</evidence>
<evidence type="ECO:0000256" key="2">
    <source>
        <dbReference type="SAM" id="Phobius"/>
    </source>
</evidence>
<dbReference type="Proteomes" id="UP001152803">
    <property type="component" value="Unassembled WGS sequence"/>
</dbReference>
<dbReference type="EMBL" id="JAFJMO010000015">
    <property type="protein sequence ID" value="KAJ8256129.1"/>
    <property type="molecule type" value="Genomic_DNA"/>
</dbReference>
<reference evidence="3" key="1">
    <citation type="journal article" date="2023" name="Science">
        <title>Genome structures resolve the early diversification of teleost fishes.</title>
        <authorList>
            <person name="Parey E."/>
            <person name="Louis A."/>
            <person name="Montfort J."/>
            <person name="Bouchez O."/>
            <person name="Roques C."/>
            <person name="Iampietro C."/>
            <person name="Lluch J."/>
            <person name="Castinel A."/>
            <person name="Donnadieu C."/>
            <person name="Desvignes T."/>
            <person name="Floi Bucao C."/>
            <person name="Jouanno E."/>
            <person name="Wen M."/>
            <person name="Mejri S."/>
            <person name="Dirks R."/>
            <person name="Jansen H."/>
            <person name="Henkel C."/>
            <person name="Chen W.J."/>
            <person name="Zahm M."/>
            <person name="Cabau C."/>
            <person name="Klopp C."/>
            <person name="Thompson A.W."/>
            <person name="Robinson-Rechavi M."/>
            <person name="Braasch I."/>
            <person name="Lecointre G."/>
            <person name="Bobe J."/>
            <person name="Postlethwait J.H."/>
            <person name="Berthelot C."/>
            <person name="Roest Crollius H."/>
            <person name="Guiguen Y."/>
        </authorList>
    </citation>
    <scope>NUCLEOTIDE SEQUENCE</scope>
    <source>
        <strain evidence="3">Concon-B</strain>
    </source>
</reference>
<keyword evidence="2" id="KW-1133">Transmembrane helix</keyword>
<sequence>MTFTAGRFHMTANSTYLEVIEEVFLMVWPFARYVLLGLLLTVFAGTLLADWCMKRGSTHSEETRGTSERSGDDADSTNDETSRRGTALDEAIYEKCI</sequence>